<dbReference type="InterPro" id="IPR001509">
    <property type="entry name" value="Epimerase_deHydtase"/>
</dbReference>
<evidence type="ECO:0000256" key="2">
    <source>
        <dbReference type="ARBA" id="ARBA00023136"/>
    </source>
</evidence>
<accession>A0A1W6ML01</accession>
<proteinExistence type="predicted"/>
<dbReference type="InterPro" id="IPR036291">
    <property type="entry name" value="NAD(P)-bd_dom_sf"/>
</dbReference>
<dbReference type="SUPFAM" id="SSF51735">
    <property type="entry name" value="NAD(P)-binding Rossmann-fold domains"/>
    <property type="match status" value="1"/>
</dbReference>
<evidence type="ECO:0000259" key="3">
    <source>
        <dbReference type="Pfam" id="PF01370"/>
    </source>
</evidence>
<evidence type="ECO:0000256" key="1">
    <source>
        <dbReference type="ARBA" id="ARBA00004370"/>
    </source>
</evidence>
<dbReference type="STRING" id="331648.BST97_09820"/>
<feature type="domain" description="NAD-dependent epimerase/dehydratase" evidence="3">
    <location>
        <begin position="10"/>
        <end position="117"/>
    </location>
</feature>
<dbReference type="RefSeq" id="WP_245833530.1">
    <property type="nucleotide sequence ID" value="NZ_CP019344.1"/>
</dbReference>
<dbReference type="Gene3D" id="3.40.50.720">
    <property type="entry name" value="NAD(P)-binding Rossmann-like Domain"/>
    <property type="match status" value="1"/>
</dbReference>
<dbReference type="AlphaFoldDB" id="A0A1W6ML01"/>
<sequence>MAGIGKYRAVVVGATGLTGSYVLNLLLEDEDYVEVVTLSRKRINNKHPKHKNHLADLFDPSTYSENLKGDHLYICTGTTQAKTPDNDEYYRIEHDLPVLVSEIALKNGMKKVIAISALGADPESRFRYNRGKGEMERDIEQLGFAEAYFVQPALIGGDREEKRTFEATWKKFQKIIDPLLVGFLRKYRTIYPKTIAQSMIFIAKNGYAVSRIESDELKQIAQKY</sequence>
<evidence type="ECO:0000313" key="4">
    <source>
        <dbReference type="EMBL" id="ARN78263.1"/>
    </source>
</evidence>
<name>A0A1W6ML01_9FLAO</name>
<dbReference type="EMBL" id="CP019344">
    <property type="protein sequence ID" value="ARN78263.1"/>
    <property type="molecule type" value="Genomic_DNA"/>
</dbReference>
<dbReference type="Proteomes" id="UP000193431">
    <property type="component" value="Chromosome"/>
</dbReference>
<evidence type="ECO:0000313" key="5">
    <source>
        <dbReference type="Proteomes" id="UP000193431"/>
    </source>
</evidence>
<protein>
    <submittedName>
        <fullName evidence="4">Nucleoside-diphosphate sugar epimerase</fullName>
    </submittedName>
</protein>
<dbReference type="PANTHER" id="PTHR14097:SF7">
    <property type="entry name" value="OXIDOREDUCTASE HTATIP2"/>
    <property type="match status" value="1"/>
</dbReference>
<keyword evidence="5" id="KW-1185">Reference proteome</keyword>
<gene>
    <name evidence="4" type="ORF">BST97_09820</name>
</gene>
<comment type="subcellular location">
    <subcellularLocation>
        <location evidence="1">Membrane</location>
    </subcellularLocation>
</comment>
<dbReference type="GO" id="GO:0016020">
    <property type="term" value="C:membrane"/>
    <property type="evidence" value="ECO:0007669"/>
    <property type="project" value="UniProtKB-SubCell"/>
</dbReference>
<keyword evidence="2" id="KW-0472">Membrane</keyword>
<organism evidence="4 5">
    <name type="scientific">Nonlabens spongiae</name>
    <dbReference type="NCBI Taxonomy" id="331648"/>
    <lineage>
        <taxon>Bacteria</taxon>
        <taxon>Pseudomonadati</taxon>
        <taxon>Bacteroidota</taxon>
        <taxon>Flavobacteriia</taxon>
        <taxon>Flavobacteriales</taxon>
        <taxon>Flavobacteriaceae</taxon>
        <taxon>Nonlabens</taxon>
    </lineage>
</organism>
<reference evidence="4 5" key="1">
    <citation type="submission" date="2016-11" db="EMBL/GenBank/DDBJ databases">
        <title>Trade-off between light-utilization and light-protection in marine flavobacteria.</title>
        <authorList>
            <person name="Kumagai Y."/>
        </authorList>
    </citation>
    <scope>NUCLEOTIDE SEQUENCE [LARGE SCALE GENOMIC DNA]</scope>
    <source>
        <strain evidence="4 5">JCM 13191</strain>
    </source>
</reference>
<dbReference type="Pfam" id="PF01370">
    <property type="entry name" value="Epimerase"/>
    <property type="match status" value="1"/>
</dbReference>
<dbReference type="PANTHER" id="PTHR14097">
    <property type="entry name" value="OXIDOREDUCTASE HTATIP2"/>
    <property type="match status" value="1"/>
</dbReference>